<evidence type="ECO:0000256" key="1">
    <source>
        <dbReference type="SAM" id="Phobius"/>
    </source>
</evidence>
<evidence type="ECO:0000313" key="2">
    <source>
        <dbReference type="EMBL" id="QHT31557.1"/>
    </source>
</evidence>
<protein>
    <submittedName>
        <fullName evidence="2">Uncharacterized protein</fullName>
    </submittedName>
</protein>
<keyword evidence="1" id="KW-0472">Membrane</keyword>
<keyword evidence="1" id="KW-0812">Transmembrane</keyword>
<dbReference type="AlphaFoldDB" id="A0A6C0ERA2"/>
<keyword evidence="1" id="KW-1133">Transmembrane helix</keyword>
<feature type="transmembrane region" description="Helical" evidence="1">
    <location>
        <begin position="38"/>
        <end position="55"/>
    </location>
</feature>
<name>A0A6C0ERA2_9ZZZZ</name>
<sequence>MENGLIMLLHSVLIGVILYILMVFVLGQNVLVAQNRSILIAAVILIYMILFGHGLPKSINKNI</sequence>
<organism evidence="2">
    <name type="scientific">viral metagenome</name>
    <dbReference type="NCBI Taxonomy" id="1070528"/>
    <lineage>
        <taxon>unclassified sequences</taxon>
        <taxon>metagenomes</taxon>
        <taxon>organismal metagenomes</taxon>
    </lineage>
</organism>
<proteinExistence type="predicted"/>
<dbReference type="EMBL" id="MN738924">
    <property type="protein sequence ID" value="QHT31557.1"/>
    <property type="molecule type" value="Genomic_DNA"/>
</dbReference>
<accession>A0A6C0ERA2</accession>
<reference evidence="2" key="1">
    <citation type="journal article" date="2020" name="Nature">
        <title>Giant virus diversity and host interactions through global metagenomics.</title>
        <authorList>
            <person name="Schulz F."/>
            <person name="Roux S."/>
            <person name="Paez-Espino D."/>
            <person name="Jungbluth S."/>
            <person name="Walsh D.A."/>
            <person name="Denef V.J."/>
            <person name="McMahon K.D."/>
            <person name="Konstantinidis K.T."/>
            <person name="Eloe-Fadrosh E.A."/>
            <person name="Kyrpides N.C."/>
            <person name="Woyke T."/>
        </authorList>
    </citation>
    <scope>NUCLEOTIDE SEQUENCE</scope>
    <source>
        <strain evidence="2">GVMAG-M-3300009155-48</strain>
    </source>
</reference>
<feature type="transmembrane region" description="Helical" evidence="1">
    <location>
        <begin position="6"/>
        <end position="26"/>
    </location>
</feature>